<protein>
    <submittedName>
        <fullName evidence="3">Aldo/keto reductase</fullName>
    </submittedName>
</protein>
<keyword evidence="4" id="KW-1185">Reference proteome</keyword>
<proteinExistence type="predicted"/>
<dbReference type="PANTHER" id="PTHR43364">
    <property type="entry name" value="NADH-SPECIFIC METHYLGLYOXAL REDUCTASE-RELATED"/>
    <property type="match status" value="1"/>
</dbReference>
<dbReference type="Gene3D" id="3.20.20.100">
    <property type="entry name" value="NADP-dependent oxidoreductase domain"/>
    <property type="match status" value="1"/>
</dbReference>
<dbReference type="CDD" id="cd19075">
    <property type="entry name" value="AKR_AKR7A1-5"/>
    <property type="match status" value="1"/>
</dbReference>
<dbReference type="SUPFAM" id="SSF51430">
    <property type="entry name" value="NAD(P)-linked oxidoreductase"/>
    <property type="match status" value="1"/>
</dbReference>
<dbReference type="PANTHER" id="PTHR43364:SF4">
    <property type="entry name" value="NAD(P)-LINKED OXIDOREDUCTASE SUPERFAMILY PROTEIN"/>
    <property type="match status" value="1"/>
</dbReference>
<feature type="domain" description="NADP-dependent oxidoreductase" evidence="2">
    <location>
        <begin position="35"/>
        <end position="288"/>
    </location>
</feature>
<dbReference type="GO" id="GO:0016491">
    <property type="term" value="F:oxidoreductase activity"/>
    <property type="evidence" value="ECO:0007669"/>
    <property type="project" value="UniProtKB-KW"/>
</dbReference>
<evidence type="ECO:0000256" key="1">
    <source>
        <dbReference type="ARBA" id="ARBA00023002"/>
    </source>
</evidence>
<dbReference type="AlphaFoldDB" id="A0A167FYZ9"/>
<dbReference type="Proteomes" id="UP000076738">
    <property type="component" value="Unassembled WGS sequence"/>
</dbReference>
<dbReference type="InterPro" id="IPR036812">
    <property type="entry name" value="NAD(P)_OxRdtase_dom_sf"/>
</dbReference>
<evidence type="ECO:0000313" key="4">
    <source>
        <dbReference type="Proteomes" id="UP000076738"/>
    </source>
</evidence>
<evidence type="ECO:0000259" key="2">
    <source>
        <dbReference type="Pfam" id="PF00248"/>
    </source>
</evidence>
<dbReference type="OrthoDB" id="2310150at2759"/>
<dbReference type="STRING" id="1330018.A0A167FYZ9"/>
<sequence length="299" mass="33993">MPEQKSALNIVLGTAVFGDKGYELIPLKLEWQKRGLVMMTKLYPTAAISKVDHPSLYHHNADGLRRGLEASLKALKADKIDTFYLHGPDRSVPYEETLKAVNELYKEGKFRRFGLSNFMSWEVAEMVMICRRNGWIQPTIYQGLYNAIQRAVEPELFPCLRKCNFYEFNPLGGGFFTGKYADKNAEVAAGSRFDASIGIVEQMTRKRYWNDSYFQAVGLVREVCNKHGLTMGEVALRWLSHHSLLKREHGDSVLVGGSNVQQIQENLDNLDKGPLPEEVCKVLDEAWEIVKAVATPYYH</sequence>
<gene>
    <name evidence="3" type="ORF">CALVIDRAFT_531730</name>
</gene>
<dbReference type="InterPro" id="IPR023210">
    <property type="entry name" value="NADP_OxRdtase_dom"/>
</dbReference>
<name>A0A167FYZ9_CALVF</name>
<dbReference type="InterPro" id="IPR050523">
    <property type="entry name" value="AKR_Detox_Biosynth"/>
</dbReference>
<dbReference type="EMBL" id="KV417356">
    <property type="protein sequence ID" value="KZO89996.1"/>
    <property type="molecule type" value="Genomic_DNA"/>
</dbReference>
<organism evidence="3 4">
    <name type="scientific">Calocera viscosa (strain TUFC12733)</name>
    <dbReference type="NCBI Taxonomy" id="1330018"/>
    <lineage>
        <taxon>Eukaryota</taxon>
        <taxon>Fungi</taxon>
        <taxon>Dikarya</taxon>
        <taxon>Basidiomycota</taxon>
        <taxon>Agaricomycotina</taxon>
        <taxon>Dacrymycetes</taxon>
        <taxon>Dacrymycetales</taxon>
        <taxon>Dacrymycetaceae</taxon>
        <taxon>Calocera</taxon>
    </lineage>
</organism>
<evidence type="ECO:0000313" key="3">
    <source>
        <dbReference type="EMBL" id="KZO89996.1"/>
    </source>
</evidence>
<accession>A0A167FYZ9</accession>
<keyword evidence="1" id="KW-0560">Oxidoreductase</keyword>
<dbReference type="Pfam" id="PF00248">
    <property type="entry name" value="Aldo_ket_red"/>
    <property type="match status" value="1"/>
</dbReference>
<reference evidence="3 4" key="1">
    <citation type="journal article" date="2016" name="Mol. Biol. Evol.">
        <title>Comparative Genomics of Early-Diverging Mushroom-Forming Fungi Provides Insights into the Origins of Lignocellulose Decay Capabilities.</title>
        <authorList>
            <person name="Nagy L.G."/>
            <person name="Riley R."/>
            <person name="Tritt A."/>
            <person name="Adam C."/>
            <person name="Daum C."/>
            <person name="Floudas D."/>
            <person name="Sun H."/>
            <person name="Yadav J.S."/>
            <person name="Pangilinan J."/>
            <person name="Larsson K.H."/>
            <person name="Matsuura K."/>
            <person name="Barry K."/>
            <person name="Labutti K."/>
            <person name="Kuo R."/>
            <person name="Ohm R.A."/>
            <person name="Bhattacharya S.S."/>
            <person name="Shirouzu T."/>
            <person name="Yoshinaga Y."/>
            <person name="Martin F.M."/>
            <person name="Grigoriev I.V."/>
            <person name="Hibbett D.S."/>
        </authorList>
    </citation>
    <scope>NUCLEOTIDE SEQUENCE [LARGE SCALE GENOMIC DNA]</scope>
    <source>
        <strain evidence="3 4">TUFC12733</strain>
    </source>
</reference>